<reference evidence="2 3" key="1">
    <citation type="journal article" date="2015" name="Genome Biol.">
        <title>Comparative genomics of Steinernema reveals deeply conserved gene regulatory networks.</title>
        <authorList>
            <person name="Dillman A.R."/>
            <person name="Macchietto M."/>
            <person name="Porter C.F."/>
            <person name="Rogers A."/>
            <person name="Williams B."/>
            <person name="Antoshechkin I."/>
            <person name="Lee M.M."/>
            <person name="Goodwin Z."/>
            <person name="Lu X."/>
            <person name="Lewis E.E."/>
            <person name="Goodrich-Blair H."/>
            <person name="Stock S.P."/>
            <person name="Adams B.J."/>
            <person name="Sternberg P.W."/>
            <person name="Mortazavi A."/>
        </authorList>
    </citation>
    <scope>NUCLEOTIDE SEQUENCE [LARGE SCALE GENOMIC DNA]</scope>
    <source>
        <strain evidence="2 3">ALL</strain>
    </source>
</reference>
<feature type="region of interest" description="Disordered" evidence="1">
    <location>
        <begin position="87"/>
        <end position="127"/>
    </location>
</feature>
<dbReference type="Proteomes" id="UP000298663">
    <property type="component" value="Chromosome X"/>
</dbReference>
<accession>A0A4U8V1F1</accession>
<feature type="compositionally biased region" description="Polar residues" evidence="1">
    <location>
        <begin position="87"/>
        <end position="96"/>
    </location>
</feature>
<dbReference type="OrthoDB" id="5804279at2759"/>
<keyword evidence="3" id="KW-1185">Reference proteome</keyword>
<feature type="compositionally biased region" description="Low complexity" evidence="1">
    <location>
        <begin position="22"/>
        <end position="36"/>
    </location>
</feature>
<dbReference type="EMBL" id="CM016762">
    <property type="protein sequence ID" value="TMS39701.1"/>
    <property type="molecule type" value="Genomic_DNA"/>
</dbReference>
<sequence>MSNLTTTSQQLPCACPPPPQTATPVSTSTSVPVAASGSGTDCGGPPSAPSAAVVGTPVVSYNANILADTLGVSPLYRQQDTARWQTAAQVYQSSRAHSPVPFASPQQPPSSSQQPSNTISDSAAGTAPTVMCMHPDELRNVCRRKLEAMFVRRSHLKTSPR</sequence>
<evidence type="ECO:0000256" key="1">
    <source>
        <dbReference type="SAM" id="MobiDB-lite"/>
    </source>
</evidence>
<evidence type="ECO:0000313" key="2">
    <source>
        <dbReference type="EMBL" id="TMS39701.1"/>
    </source>
</evidence>
<feature type="compositionally biased region" description="Polar residues" evidence="1">
    <location>
        <begin position="1"/>
        <end position="11"/>
    </location>
</feature>
<organism evidence="2 3">
    <name type="scientific">Steinernema carpocapsae</name>
    <name type="common">Entomopathogenic nematode</name>
    <dbReference type="NCBI Taxonomy" id="34508"/>
    <lineage>
        <taxon>Eukaryota</taxon>
        <taxon>Metazoa</taxon>
        <taxon>Ecdysozoa</taxon>
        <taxon>Nematoda</taxon>
        <taxon>Chromadorea</taxon>
        <taxon>Rhabditida</taxon>
        <taxon>Tylenchina</taxon>
        <taxon>Panagrolaimomorpha</taxon>
        <taxon>Strongyloidoidea</taxon>
        <taxon>Steinernematidae</taxon>
        <taxon>Steinernema</taxon>
    </lineage>
</organism>
<protein>
    <submittedName>
        <fullName evidence="2">Uncharacterized protein</fullName>
    </submittedName>
</protein>
<gene>
    <name evidence="2" type="ORF">L596_006185</name>
</gene>
<reference evidence="2 3" key="2">
    <citation type="journal article" date="2019" name="G3 (Bethesda)">
        <title>Hybrid Assembly of the Genome of the Entomopathogenic Nematode Steinernema carpocapsae Identifies the X-Chromosome.</title>
        <authorList>
            <person name="Serra L."/>
            <person name="Macchietto M."/>
            <person name="Macias-Munoz A."/>
            <person name="McGill C.J."/>
            <person name="Rodriguez I.M."/>
            <person name="Rodriguez B."/>
            <person name="Murad R."/>
            <person name="Mortazavi A."/>
        </authorList>
    </citation>
    <scope>NUCLEOTIDE SEQUENCE [LARGE SCALE GENOMIC DNA]</scope>
    <source>
        <strain evidence="2 3">ALL</strain>
    </source>
</reference>
<dbReference type="STRING" id="34508.A0A4U8V1F1"/>
<feature type="region of interest" description="Disordered" evidence="1">
    <location>
        <begin position="1"/>
        <end position="49"/>
    </location>
</feature>
<evidence type="ECO:0000313" key="3">
    <source>
        <dbReference type="Proteomes" id="UP000298663"/>
    </source>
</evidence>
<dbReference type="AlphaFoldDB" id="A0A4U8V1F1"/>
<proteinExistence type="predicted"/>
<name>A0A4U8V1F1_STECR</name>